<dbReference type="Proteomes" id="UP000077266">
    <property type="component" value="Unassembled WGS sequence"/>
</dbReference>
<feature type="compositionally biased region" description="Basic residues" evidence="2">
    <location>
        <begin position="7"/>
        <end position="22"/>
    </location>
</feature>
<protein>
    <submittedName>
        <fullName evidence="3">Uncharacterized protein</fullName>
    </submittedName>
</protein>
<dbReference type="EMBL" id="KV425953">
    <property type="protein sequence ID" value="KZV95693.1"/>
    <property type="molecule type" value="Genomic_DNA"/>
</dbReference>
<feature type="region of interest" description="Disordered" evidence="2">
    <location>
        <begin position="188"/>
        <end position="218"/>
    </location>
</feature>
<keyword evidence="1" id="KW-0175">Coiled coil</keyword>
<dbReference type="AlphaFoldDB" id="A0A165K2K0"/>
<evidence type="ECO:0000256" key="2">
    <source>
        <dbReference type="SAM" id="MobiDB-lite"/>
    </source>
</evidence>
<feature type="compositionally biased region" description="Basic and acidic residues" evidence="2">
    <location>
        <begin position="75"/>
        <end position="90"/>
    </location>
</feature>
<feature type="coiled-coil region" evidence="1">
    <location>
        <begin position="294"/>
        <end position="328"/>
    </location>
</feature>
<evidence type="ECO:0000256" key="1">
    <source>
        <dbReference type="SAM" id="Coils"/>
    </source>
</evidence>
<sequence>MAPTTRATRHSRKRTLPPKKAVKATAAGRVTRASTGGKVQPLADAASAPKTRRCRQCTQPMKGHGPKCQNGMSKAEARERASDRAAENAEDLEKAVEELVQLRVAIVNAAADDEEDDAVTTATAIDEGRASTVPKELITTQTEEEVRVDMMEVDAAEPAKVAADEEKAVDEDATETYYYSTPIANGLKSTTAGNEPLRKSFHPLKRNGDADTPYTDQRERTKNLHRLYQATIQKADILTHRIDGWAFVLYIPKDGRGEMRSWCSDQVVEDTPELPAEIRKLVFDRLEPFRAQVVQETKKRGEKQEKTLRKLQKEHDEVRARNAVLEAELLTFKMSKS</sequence>
<keyword evidence="4" id="KW-1185">Reference proteome</keyword>
<evidence type="ECO:0000313" key="4">
    <source>
        <dbReference type="Proteomes" id="UP000077266"/>
    </source>
</evidence>
<organism evidence="3 4">
    <name type="scientific">Exidia glandulosa HHB12029</name>
    <dbReference type="NCBI Taxonomy" id="1314781"/>
    <lineage>
        <taxon>Eukaryota</taxon>
        <taxon>Fungi</taxon>
        <taxon>Dikarya</taxon>
        <taxon>Basidiomycota</taxon>
        <taxon>Agaricomycotina</taxon>
        <taxon>Agaricomycetes</taxon>
        <taxon>Auriculariales</taxon>
        <taxon>Exidiaceae</taxon>
        <taxon>Exidia</taxon>
    </lineage>
</organism>
<evidence type="ECO:0000313" key="3">
    <source>
        <dbReference type="EMBL" id="KZV95693.1"/>
    </source>
</evidence>
<dbReference type="InParanoid" id="A0A165K2K0"/>
<dbReference type="OrthoDB" id="3318613at2759"/>
<gene>
    <name evidence="3" type="ORF">EXIGLDRAFT_706904</name>
</gene>
<accession>A0A165K2K0</accession>
<proteinExistence type="predicted"/>
<feature type="region of interest" description="Disordered" evidence="2">
    <location>
        <begin position="1"/>
        <end position="90"/>
    </location>
</feature>
<reference evidence="3 4" key="1">
    <citation type="journal article" date="2016" name="Mol. Biol. Evol.">
        <title>Comparative Genomics of Early-Diverging Mushroom-Forming Fungi Provides Insights into the Origins of Lignocellulose Decay Capabilities.</title>
        <authorList>
            <person name="Nagy L.G."/>
            <person name="Riley R."/>
            <person name="Tritt A."/>
            <person name="Adam C."/>
            <person name="Daum C."/>
            <person name="Floudas D."/>
            <person name="Sun H."/>
            <person name="Yadav J.S."/>
            <person name="Pangilinan J."/>
            <person name="Larsson K.H."/>
            <person name="Matsuura K."/>
            <person name="Barry K."/>
            <person name="Labutti K."/>
            <person name="Kuo R."/>
            <person name="Ohm R.A."/>
            <person name="Bhattacharya S.S."/>
            <person name="Shirouzu T."/>
            <person name="Yoshinaga Y."/>
            <person name="Martin F.M."/>
            <person name="Grigoriev I.V."/>
            <person name="Hibbett D.S."/>
        </authorList>
    </citation>
    <scope>NUCLEOTIDE SEQUENCE [LARGE SCALE GENOMIC DNA]</scope>
    <source>
        <strain evidence="3 4">HHB12029</strain>
    </source>
</reference>
<name>A0A165K2K0_EXIGL</name>